<organism evidence="1 2">
    <name type="scientific">Candidatus Mycoplasma haematohominis</name>
    <dbReference type="NCBI Taxonomy" id="1494318"/>
    <lineage>
        <taxon>Bacteria</taxon>
        <taxon>Bacillati</taxon>
        <taxon>Mycoplasmatota</taxon>
        <taxon>Mollicutes</taxon>
        <taxon>Mycoplasmataceae</taxon>
        <taxon>Mycoplasma</taxon>
    </lineage>
</organism>
<protein>
    <submittedName>
        <fullName evidence="1">Uncharacterized protein</fullName>
    </submittedName>
</protein>
<dbReference type="Proteomes" id="UP000324831">
    <property type="component" value="Unassembled WGS sequence"/>
</dbReference>
<dbReference type="RefSeq" id="WP_216082980.1">
    <property type="nucleotide sequence ID" value="NZ_CACTIB010000008.1"/>
</dbReference>
<reference evidence="1 2" key="1">
    <citation type="submission" date="2019-01" db="EMBL/GenBank/DDBJ databases">
        <title>Draft genome sequences of Candidatus Mycoplasma haemohominis SWG34-3 identified from a patient with pyrexia, anemia and liver dysfunction.</title>
        <authorList>
            <person name="Sekizuka T."/>
            <person name="Hattori N."/>
            <person name="Katano H."/>
            <person name="Takuma T."/>
            <person name="Ito T."/>
            <person name="Arai N."/>
            <person name="Yanai R."/>
            <person name="Ishii S."/>
            <person name="Miura Y."/>
            <person name="Tokunaga T."/>
            <person name="Watanabe H."/>
            <person name="Nomura N."/>
            <person name="Eguchi J."/>
            <person name="Arai T."/>
            <person name="Hasegawa H."/>
            <person name="Nakamaki T."/>
            <person name="Wakita T."/>
            <person name="Niki Y."/>
            <person name="Kuroda M."/>
        </authorList>
    </citation>
    <scope>NUCLEOTIDE SEQUENCE [LARGE SCALE GENOMIC DNA]</scope>
    <source>
        <strain evidence="1">SWG34-3</strain>
    </source>
</reference>
<accession>A0A478FQZ6</accession>
<gene>
    <name evidence="1" type="ORF">MHSWG343_03900</name>
</gene>
<dbReference type="AlphaFoldDB" id="A0A478FQZ6"/>
<evidence type="ECO:0000313" key="2">
    <source>
        <dbReference type="Proteomes" id="UP000324831"/>
    </source>
</evidence>
<sequence length="212" mass="24728">MKTSNIIINAVSIFVGTSAITYICTGESLDWTAVRVWDQFYQDLNWIGDLEKDDANWNTWAERWAELTLKKDSTSDPKNLKSDYWKNKVIGTESKTALDASGQSGDEQKKTWAKKPEERSAILELVKKLQDECKWAYGRYINRAPNWDRSWFKSLSRRDPEQPNEDDKNYEYWKDVYTACQKSTSPTTLPVGWLSKENARLYSQWYNPPATK</sequence>
<name>A0A478FQZ6_9MOLU</name>
<proteinExistence type="predicted"/>
<dbReference type="EMBL" id="BIMN01000001">
    <property type="protein sequence ID" value="GCE63394.1"/>
    <property type="molecule type" value="Genomic_DNA"/>
</dbReference>
<comment type="caution">
    <text evidence="1">The sequence shown here is derived from an EMBL/GenBank/DDBJ whole genome shotgun (WGS) entry which is preliminary data.</text>
</comment>
<evidence type="ECO:0000313" key="1">
    <source>
        <dbReference type="EMBL" id="GCE63394.1"/>
    </source>
</evidence>